<feature type="region of interest" description="Disordered" evidence="1">
    <location>
        <begin position="291"/>
        <end position="555"/>
    </location>
</feature>
<protein>
    <recommendedName>
        <fullName evidence="2">J domain-containing protein</fullName>
    </recommendedName>
</protein>
<feature type="compositionally biased region" description="Polar residues" evidence="1">
    <location>
        <begin position="441"/>
        <end position="458"/>
    </location>
</feature>
<organism evidence="3 4">
    <name type="scientific">Polytolypa hystricis (strain UAMH7299)</name>
    <dbReference type="NCBI Taxonomy" id="1447883"/>
    <lineage>
        <taxon>Eukaryota</taxon>
        <taxon>Fungi</taxon>
        <taxon>Dikarya</taxon>
        <taxon>Ascomycota</taxon>
        <taxon>Pezizomycotina</taxon>
        <taxon>Eurotiomycetes</taxon>
        <taxon>Eurotiomycetidae</taxon>
        <taxon>Onygenales</taxon>
        <taxon>Onygenales incertae sedis</taxon>
        <taxon>Polytolypa</taxon>
    </lineage>
</organism>
<feature type="compositionally biased region" description="Basic and acidic residues" evidence="1">
    <location>
        <begin position="182"/>
        <end position="213"/>
    </location>
</feature>
<comment type="caution">
    <text evidence="3">The sequence shown here is derived from an EMBL/GenBank/DDBJ whole genome shotgun (WGS) entry which is preliminary data.</text>
</comment>
<feature type="compositionally biased region" description="Polar residues" evidence="1">
    <location>
        <begin position="505"/>
        <end position="516"/>
    </location>
</feature>
<dbReference type="CDD" id="cd06257">
    <property type="entry name" value="DnaJ"/>
    <property type="match status" value="1"/>
</dbReference>
<evidence type="ECO:0000256" key="1">
    <source>
        <dbReference type="SAM" id="MobiDB-lite"/>
    </source>
</evidence>
<feature type="compositionally biased region" description="Basic and acidic residues" evidence="1">
    <location>
        <begin position="403"/>
        <end position="415"/>
    </location>
</feature>
<evidence type="ECO:0000313" key="3">
    <source>
        <dbReference type="EMBL" id="PGH20410.1"/>
    </source>
</evidence>
<gene>
    <name evidence="3" type="ORF">AJ80_03555</name>
</gene>
<dbReference type="FunFam" id="1.10.287.110:FF:000073">
    <property type="entry name" value="DnaJ domain protein"/>
    <property type="match status" value="1"/>
</dbReference>
<feature type="compositionally biased region" description="Polar residues" evidence="1">
    <location>
        <begin position="364"/>
        <end position="379"/>
    </location>
</feature>
<dbReference type="Pfam" id="PF00226">
    <property type="entry name" value="DnaJ"/>
    <property type="match status" value="1"/>
</dbReference>
<dbReference type="EMBL" id="PDNA01000040">
    <property type="protein sequence ID" value="PGH20410.1"/>
    <property type="molecule type" value="Genomic_DNA"/>
</dbReference>
<dbReference type="InterPro" id="IPR036869">
    <property type="entry name" value="J_dom_sf"/>
</dbReference>
<dbReference type="PRINTS" id="PR00625">
    <property type="entry name" value="JDOMAIN"/>
</dbReference>
<dbReference type="PROSITE" id="PS00636">
    <property type="entry name" value="DNAJ_1"/>
    <property type="match status" value="1"/>
</dbReference>
<feature type="compositionally biased region" description="Low complexity" evidence="1">
    <location>
        <begin position="538"/>
        <end position="550"/>
    </location>
</feature>
<reference evidence="3 4" key="1">
    <citation type="submission" date="2017-10" db="EMBL/GenBank/DDBJ databases">
        <title>Comparative genomics in systemic dimorphic fungi from Ajellomycetaceae.</title>
        <authorList>
            <person name="Munoz J.F."/>
            <person name="Mcewen J.G."/>
            <person name="Clay O.K."/>
            <person name="Cuomo C.A."/>
        </authorList>
    </citation>
    <scope>NUCLEOTIDE SEQUENCE [LARGE SCALE GENOMIC DNA]</scope>
    <source>
        <strain evidence="3 4">UAMH7299</strain>
    </source>
</reference>
<feature type="compositionally biased region" description="Basic and acidic residues" evidence="1">
    <location>
        <begin position="228"/>
        <end position="268"/>
    </location>
</feature>
<evidence type="ECO:0000313" key="4">
    <source>
        <dbReference type="Proteomes" id="UP000224634"/>
    </source>
</evidence>
<dbReference type="SMART" id="SM00271">
    <property type="entry name" value="DnaJ"/>
    <property type="match status" value="1"/>
</dbReference>
<proteinExistence type="predicted"/>
<feature type="region of interest" description="Disordered" evidence="1">
    <location>
        <begin position="86"/>
        <end position="277"/>
    </location>
</feature>
<feature type="region of interest" description="Disordered" evidence="1">
    <location>
        <begin position="588"/>
        <end position="622"/>
    </location>
</feature>
<name>A0A2B7YGV6_POLH7</name>
<dbReference type="AlphaFoldDB" id="A0A2B7YGV6"/>
<dbReference type="InterPro" id="IPR018253">
    <property type="entry name" value="DnaJ_domain_CS"/>
</dbReference>
<feature type="compositionally biased region" description="Basic and acidic residues" evidence="1">
    <location>
        <begin position="145"/>
        <end position="174"/>
    </location>
</feature>
<feature type="compositionally biased region" description="Basic and acidic residues" evidence="1">
    <location>
        <begin position="317"/>
        <end position="328"/>
    </location>
</feature>
<feature type="domain" description="J" evidence="2">
    <location>
        <begin position="9"/>
        <end position="77"/>
    </location>
</feature>
<dbReference type="InterPro" id="IPR050817">
    <property type="entry name" value="DjlA_DnaK_co-chaperone"/>
</dbReference>
<keyword evidence="4" id="KW-1185">Reference proteome</keyword>
<dbReference type="PANTHER" id="PTHR24074">
    <property type="entry name" value="CO-CHAPERONE PROTEIN DJLA"/>
    <property type="match status" value="1"/>
</dbReference>
<dbReference type="PROSITE" id="PS50076">
    <property type="entry name" value="DNAJ_2"/>
    <property type="match status" value="1"/>
</dbReference>
<sequence length="622" mass="70377">MSSSPPPIDPYQILGVAKDASTSDIRSAYRKLVLKCHPDKIKDEAQRIQGQDEFQKVQEAYELLSDDTKRARYNQKVRLAELRKEVLEKDREAAKPSSSSQPSSSSSSSKSTTYTTTYEYRGGTVYEERVPTGARFFDDDIPFSEEPRASSRKYDGYERKSASEDKKKRSKQVDPKVPSARATKERNRDSKSRSDRVKNRDRERKREVSDKYTRSPYIVSENESDSDDSCHVPKRSEKSTVYEERPSSRRSKTEPPRRPESRRSRDAEYSDGWESSSKLEYLKASARDYISSTSNKPSMDYELRPAAPMPPVPAYYEMRDSVHVDSARRSSARRQPSRDSGRPTSSGRERRGSFDILDPALRGYTSSRKIPSMPTTASAPSGIKIPVGVKAPSPAMRSATAVHLRDKPPAPRRSETLPIPRRSETMPSRPSKLKDHRYDSGYSSPGTPEMHQSTSPSKASKIFIVDEDEDYSRGHRTVLIDPTASYRRHGSVSPARQDRPPLSVRPSSKTARSRTTAYAYPSETMMSRESPSRHESSRSIPTLRSSPPLRSSREGLFGEVMADDVHPQTFSTDRVRFSPSIRAEDISFSQSARKGSLDSHLNRDGYPRPYQTEYHRPGMVRA</sequence>
<evidence type="ECO:0000259" key="2">
    <source>
        <dbReference type="PROSITE" id="PS50076"/>
    </source>
</evidence>
<dbReference type="OrthoDB" id="10250354at2759"/>
<dbReference type="SUPFAM" id="SSF46565">
    <property type="entry name" value="Chaperone J-domain"/>
    <property type="match status" value="1"/>
</dbReference>
<feature type="compositionally biased region" description="Basic and acidic residues" evidence="1">
    <location>
        <begin position="336"/>
        <end position="353"/>
    </location>
</feature>
<feature type="compositionally biased region" description="Basic and acidic residues" evidence="1">
    <location>
        <begin position="595"/>
        <end position="606"/>
    </location>
</feature>
<accession>A0A2B7YGV6</accession>
<dbReference type="InterPro" id="IPR001623">
    <property type="entry name" value="DnaJ_domain"/>
</dbReference>
<dbReference type="Proteomes" id="UP000224634">
    <property type="component" value="Unassembled WGS sequence"/>
</dbReference>
<feature type="compositionally biased region" description="Low complexity" evidence="1">
    <location>
        <begin position="95"/>
        <end position="118"/>
    </location>
</feature>
<dbReference type="Gene3D" id="1.10.287.110">
    <property type="entry name" value="DnaJ domain"/>
    <property type="match status" value="1"/>
</dbReference>